<keyword evidence="11" id="KW-0472">Membrane</keyword>
<dbReference type="FunFam" id="3.30.565.10:FF:000006">
    <property type="entry name" value="Sensor histidine kinase WalK"/>
    <property type="match status" value="1"/>
</dbReference>
<dbReference type="PANTHER" id="PTHR43711">
    <property type="entry name" value="TWO-COMPONENT HISTIDINE KINASE"/>
    <property type="match status" value="1"/>
</dbReference>
<dbReference type="Gene3D" id="3.30.565.10">
    <property type="entry name" value="Histidine kinase-like ATPase, C-terminal domain"/>
    <property type="match status" value="1"/>
</dbReference>
<evidence type="ECO:0000256" key="11">
    <source>
        <dbReference type="SAM" id="Phobius"/>
    </source>
</evidence>
<dbReference type="GO" id="GO:0000155">
    <property type="term" value="F:phosphorelay sensor kinase activity"/>
    <property type="evidence" value="ECO:0007669"/>
    <property type="project" value="InterPro"/>
</dbReference>
<dbReference type="PROSITE" id="PS50885">
    <property type="entry name" value="HAMP"/>
    <property type="match status" value="1"/>
</dbReference>
<protein>
    <recommendedName>
        <fullName evidence="3">histidine kinase</fullName>
        <ecNumber evidence="3">2.7.13.3</ecNumber>
    </recommendedName>
</protein>
<keyword evidence="9" id="KW-0902">Two-component regulatory system</keyword>
<feature type="compositionally biased region" description="Low complexity" evidence="10">
    <location>
        <begin position="532"/>
        <end position="551"/>
    </location>
</feature>
<evidence type="ECO:0000313" key="14">
    <source>
        <dbReference type="EMBL" id="QIG41589.1"/>
    </source>
</evidence>
<organism evidence="14 15">
    <name type="scientific">Nocardioides anomalus</name>
    <dbReference type="NCBI Taxonomy" id="2712223"/>
    <lineage>
        <taxon>Bacteria</taxon>
        <taxon>Bacillati</taxon>
        <taxon>Actinomycetota</taxon>
        <taxon>Actinomycetes</taxon>
        <taxon>Propionibacteriales</taxon>
        <taxon>Nocardioidaceae</taxon>
        <taxon>Nocardioides</taxon>
    </lineage>
</organism>
<dbReference type="SMART" id="SM00304">
    <property type="entry name" value="HAMP"/>
    <property type="match status" value="1"/>
</dbReference>
<accession>A0A6G6W8Q4</accession>
<evidence type="ECO:0000256" key="2">
    <source>
        <dbReference type="ARBA" id="ARBA00004236"/>
    </source>
</evidence>
<dbReference type="SUPFAM" id="SSF47384">
    <property type="entry name" value="Homodimeric domain of signal transducing histidine kinase"/>
    <property type="match status" value="1"/>
</dbReference>
<dbReference type="Gene3D" id="6.10.340.10">
    <property type="match status" value="1"/>
</dbReference>
<comment type="subcellular location">
    <subcellularLocation>
        <location evidence="2">Cell membrane</location>
    </subcellularLocation>
</comment>
<dbReference type="KEGG" id="nano:G5V58_01310"/>
<dbReference type="Gene3D" id="1.10.287.130">
    <property type="match status" value="1"/>
</dbReference>
<name>A0A6G6W8Q4_9ACTN</name>
<keyword evidence="4" id="KW-0597">Phosphoprotein</keyword>
<dbReference type="EC" id="2.7.13.3" evidence="3"/>
<dbReference type="PROSITE" id="PS50109">
    <property type="entry name" value="HIS_KIN"/>
    <property type="match status" value="1"/>
</dbReference>
<dbReference type="PRINTS" id="PR00344">
    <property type="entry name" value="BCTRLSENSOR"/>
</dbReference>
<dbReference type="SMART" id="SM00387">
    <property type="entry name" value="HATPase_c"/>
    <property type="match status" value="1"/>
</dbReference>
<sequence>MSLSVRLFALGAVIALVAVVAATWATVRATTVAVHEEQQESLHADAQTYDALVGYAATHRSWTGAEALVARLARQHDGPVTVTDTTGRVLVGDTHDTFDPTQARARIDPLDVDTTLLAPLEVDQAPQDAGPVPGTAFLVAPTLALDSRVSTLSGPGAVTAFRGIGPAVDACLARTGLGPTSLVTRDLSVFVSYPDHHRRVARCLDESLRAAFTPYVAPPALVFVSGEGSRAEVFWDLSGHNQRRILLLAGGVLLVTLLLSALLAATIVVPLRRLSAAALRAADGDLTARVPEGRRDELGRVARAFNRMAERRQQLEDARRQMVSDVSHELRTPLANVRGWVEAARDGVVEPDQELVASLLEESLHLQRLVDDLHDLALGDAGELRLDPQPVELRVFLEQVAASFRAAAQRAGLGVEVDCPPTARLVADPVRLRQAVTNLVANALRHTPSGGRVTLRGADGTVTVEDTGEGIPAADLPHVFDRFRRVDPSRSRATGGSGLGLAIVRQLVEAHGGTASASSEVGRGTAVVLAFPTGPTQPAATPGRPGTGRPASWRTSGRSS</sequence>
<dbReference type="InterPro" id="IPR003661">
    <property type="entry name" value="HisK_dim/P_dom"/>
</dbReference>
<dbReference type="SUPFAM" id="SSF158472">
    <property type="entry name" value="HAMP domain-like"/>
    <property type="match status" value="1"/>
</dbReference>
<evidence type="ECO:0000256" key="8">
    <source>
        <dbReference type="ARBA" id="ARBA00022989"/>
    </source>
</evidence>
<dbReference type="EMBL" id="CP049257">
    <property type="protein sequence ID" value="QIG41589.1"/>
    <property type="molecule type" value="Genomic_DNA"/>
</dbReference>
<dbReference type="GO" id="GO:0005886">
    <property type="term" value="C:plasma membrane"/>
    <property type="evidence" value="ECO:0007669"/>
    <property type="project" value="UniProtKB-SubCell"/>
</dbReference>
<keyword evidence="8 11" id="KW-1133">Transmembrane helix</keyword>
<dbReference type="InterPro" id="IPR050736">
    <property type="entry name" value="Sensor_HK_Regulatory"/>
</dbReference>
<feature type="domain" description="Histidine kinase" evidence="12">
    <location>
        <begin position="325"/>
        <end position="535"/>
    </location>
</feature>
<evidence type="ECO:0000259" key="13">
    <source>
        <dbReference type="PROSITE" id="PS50885"/>
    </source>
</evidence>
<dbReference type="Proteomes" id="UP000502996">
    <property type="component" value="Chromosome"/>
</dbReference>
<dbReference type="CDD" id="cd00075">
    <property type="entry name" value="HATPase"/>
    <property type="match status" value="1"/>
</dbReference>
<dbReference type="InterPro" id="IPR003594">
    <property type="entry name" value="HATPase_dom"/>
</dbReference>
<keyword evidence="15" id="KW-1185">Reference proteome</keyword>
<proteinExistence type="predicted"/>
<evidence type="ECO:0000256" key="9">
    <source>
        <dbReference type="ARBA" id="ARBA00023012"/>
    </source>
</evidence>
<keyword evidence="5" id="KW-0808">Transferase</keyword>
<dbReference type="SMART" id="SM00388">
    <property type="entry name" value="HisKA"/>
    <property type="match status" value="1"/>
</dbReference>
<dbReference type="CDD" id="cd00082">
    <property type="entry name" value="HisKA"/>
    <property type="match status" value="1"/>
</dbReference>
<dbReference type="InterPro" id="IPR003660">
    <property type="entry name" value="HAMP_dom"/>
</dbReference>
<dbReference type="RefSeq" id="WP_165228065.1">
    <property type="nucleotide sequence ID" value="NZ_CP049257.1"/>
</dbReference>
<dbReference type="PANTHER" id="PTHR43711:SF1">
    <property type="entry name" value="HISTIDINE KINASE 1"/>
    <property type="match status" value="1"/>
</dbReference>
<keyword evidence="7 14" id="KW-0418">Kinase</keyword>
<evidence type="ECO:0000259" key="12">
    <source>
        <dbReference type="PROSITE" id="PS50109"/>
    </source>
</evidence>
<dbReference type="SUPFAM" id="SSF55874">
    <property type="entry name" value="ATPase domain of HSP90 chaperone/DNA topoisomerase II/histidine kinase"/>
    <property type="match status" value="1"/>
</dbReference>
<comment type="catalytic activity">
    <reaction evidence="1">
        <text>ATP + protein L-histidine = ADP + protein N-phospho-L-histidine.</text>
        <dbReference type="EC" id="2.7.13.3"/>
    </reaction>
</comment>
<dbReference type="CDD" id="cd06225">
    <property type="entry name" value="HAMP"/>
    <property type="match status" value="1"/>
</dbReference>
<evidence type="ECO:0000256" key="10">
    <source>
        <dbReference type="SAM" id="MobiDB-lite"/>
    </source>
</evidence>
<dbReference type="Pfam" id="PF00672">
    <property type="entry name" value="HAMP"/>
    <property type="match status" value="1"/>
</dbReference>
<feature type="domain" description="HAMP" evidence="13">
    <location>
        <begin position="265"/>
        <end position="317"/>
    </location>
</feature>
<evidence type="ECO:0000256" key="3">
    <source>
        <dbReference type="ARBA" id="ARBA00012438"/>
    </source>
</evidence>
<evidence type="ECO:0000256" key="6">
    <source>
        <dbReference type="ARBA" id="ARBA00022692"/>
    </source>
</evidence>
<dbReference type="InterPro" id="IPR036097">
    <property type="entry name" value="HisK_dim/P_sf"/>
</dbReference>
<feature type="transmembrane region" description="Helical" evidence="11">
    <location>
        <begin position="245"/>
        <end position="271"/>
    </location>
</feature>
<keyword evidence="6 11" id="KW-0812">Transmembrane</keyword>
<feature type="region of interest" description="Disordered" evidence="10">
    <location>
        <begin position="532"/>
        <end position="560"/>
    </location>
</feature>
<evidence type="ECO:0000313" key="15">
    <source>
        <dbReference type="Proteomes" id="UP000502996"/>
    </source>
</evidence>
<evidence type="ECO:0000256" key="5">
    <source>
        <dbReference type="ARBA" id="ARBA00022679"/>
    </source>
</evidence>
<dbReference type="Pfam" id="PF00512">
    <property type="entry name" value="HisKA"/>
    <property type="match status" value="1"/>
</dbReference>
<dbReference type="InterPro" id="IPR004358">
    <property type="entry name" value="Sig_transdc_His_kin-like_C"/>
</dbReference>
<dbReference type="AlphaFoldDB" id="A0A6G6W8Q4"/>
<evidence type="ECO:0000256" key="1">
    <source>
        <dbReference type="ARBA" id="ARBA00000085"/>
    </source>
</evidence>
<dbReference type="InterPro" id="IPR005467">
    <property type="entry name" value="His_kinase_dom"/>
</dbReference>
<reference evidence="14 15" key="1">
    <citation type="submission" date="2020-02" db="EMBL/GenBank/DDBJ databases">
        <title>Full genome sequence of Nocardioides sp. R-3366.</title>
        <authorList>
            <person name="Im W.-T."/>
        </authorList>
    </citation>
    <scope>NUCLEOTIDE SEQUENCE [LARGE SCALE GENOMIC DNA]</scope>
    <source>
        <strain evidence="14 15">R-3366</strain>
    </source>
</reference>
<dbReference type="InterPro" id="IPR036890">
    <property type="entry name" value="HATPase_C_sf"/>
</dbReference>
<dbReference type="Pfam" id="PF02518">
    <property type="entry name" value="HATPase_c"/>
    <property type="match status" value="1"/>
</dbReference>
<evidence type="ECO:0000256" key="4">
    <source>
        <dbReference type="ARBA" id="ARBA00022553"/>
    </source>
</evidence>
<evidence type="ECO:0000256" key="7">
    <source>
        <dbReference type="ARBA" id="ARBA00022777"/>
    </source>
</evidence>
<gene>
    <name evidence="14" type="ORF">G5V58_01310</name>
</gene>